<comment type="catalytic activity">
    <reaction evidence="12">
        <text>L-threonyl-[protein] + ATP = O-phospho-L-threonyl-[protein] + ADP + H(+)</text>
        <dbReference type="Rhea" id="RHEA:46608"/>
        <dbReference type="Rhea" id="RHEA-COMP:11060"/>
        <dbReference type="Rhea" id="RHEA-COMP:11605"/>
        <dbReference type="ChEBI" id="CHEBI:15378"/>
        <dbReference type="ChEBI" id="CHEBI:30013"/>
        <dbReference type="ChEBI" id="CHEBI:30616"/>
        <dbReference type="ChEBI" id="CHEBI:61977"/>
        <dbReference type="ChEBI" id="CHEBI:456216"/>
        <dbReference type="EC" id="2.7.11.1"/>
    </reaction>
</comment>
<evidence type="ECO:0000256" key="9">
    <source>
        <dbReference type="ARBA" id="ARBA00022927"/>
    </source>
</evidence>
<dbReference type="InterPro" id="IPR045269">
    <property type="entry name" value="Atg1-like"/>
</dbReference>
<dbReference type="PROSITE" id="PS50011">
    <property type="entry name" value="PROTEIN_KINASE_DOM"/>
    <property type="match status" value="1"/>
</dbReference>
<dbReference type="HOGENOM" id="CLU_2043626_0_0_1"/>
<dbReference type="PANTHER" id="PTHR24348:SF22">
    <property type="entry name" value="NON-SPECIFIC SERINE_THREONINE PROTEIN KINASE"/>
    <property type="match status" value="1"/>
</dbReference>
<accession>X0GVN4</accession>
<keyword evidence="7" id="KW-0418">Kinase</keyword>
<evidence type="ECO:0000256" key="6">
    <source>
        <dbReference type="ARBA" id="ARBA00022741"/>
    </source>
</evidence>
<evidence type="ECO:0000256" key="5">
    <source>
        <dbReference type="ARBA" id="ARBA00022679"/>
    </source>
</evidence>
<sequence>MEYIPQSLKPKDLDQQETITILTQISSALAYMHAQGITHRDVKPDNILIKDLGTKQAKLADFGTAKRSTHGHMDTFAGSPIYMAPEFLDRPLSGLQSIPRGWSAGANRFTGTRDSINFTGP</sequence>
<proteinExistence type="predicted"/>
<dbReference type="Pfam" id="PF00069">
    <property type="entry name" value="Pkinase"/>
    <property type="match status" value="1"/>
</dbReference>
<name>X0GVN4_FUSOX</name>
<reference evidence="15" key="2">
    <citation type="submission" date="2014-03" db="EMBL/GenBank/DDBJ databases">
        <title>The Genome Annotation of Fusarium oxysporum PHW808.</title>
        <authorList>
            <consortium name="The Broad Institute Genomics Platform"/>
            <person name="Ma L.-J."/>
            <person name="Corby-Kistler H."/>
            <person name="Broz K."/>
            <person name="Gale L.R."/>
            <person name="Jonkers W."/>
            <person name="O'Donnell K."/>
            <person name="Ploetz R."/>
            <person name="Steinberg C."/>
            <person name="Schwartz D.C."/>
            <person name="VanEtten H."/>
            <person name="Zhou S."/>
            <person name="Young S.K."/>
            <person name="Zeng Q."/>
            <person name="Gargeya S."/>
            <person name="Fitzgerald M."/>
            <person name="Abouelleil A."/>
            <person name="Alvarado L."/>
            <person name="Chapman S.B."/>
            <person name="Gainer-Dewar J."/>
            <person name="Goldberg J."/>
            <person name="Griggs A."/>
            <person name="Gujja S."/>
            <person name="Hansen M."/>
            <person name="Howarth C."/>
            <person name="Imamovic A."/>
            <person name="Ireland A."/>
            <person name="Larimer J."/>
            <person name="McCowan C."/>
            <person name="Murphy C."/>
            <person name="Pearson M."/>
            <person name="Poon T.W."/>
            <person name="Priest M."/>
            <person name="Roberts A."/>
            <person name="Saif S."/>
            <person name="Shea T."/>
            <person name="Sykes S."/>
            <person name="Wortman J."/>
            <person name="Nusbaum C."/>
            <person name="Birren B."/>
        </authorList>
    </citation>
    <scope>NUCLEOTIDE SEQUENCE</scope>
    <source>
        <strain evidence="15">54008</strain>
    </source>
</reference>
<evidence type="ECO:0000256" key="13">
    <source>
        <dbReference type="ARBA" id="ARBA00048679"/>
    </source>
</evidence>
<evidence type="ECO:0000256" key="4">
    <source>
        <dbReference type="ARBA" id="ARBA00022527"/>
    </source>
</evidence>
<dbReference type="OrthoDB" id="5089838at2759"/>
<dbReference type="InterPro" id="IPR011009">
    <property type="entry name" value="Kinase-like_dom_sf"/>
</dbReference>
<reference evidence="15" key="1">
    <citation type="submission" date="2011-11" db="EMBL/GenBank/DDBJ databases">
        <title>The Genome Sequence of Fusarium oxysporum PHW808.</title>
        <authorList>
            <consortium name="The Broad Institute Genome Sequencing Platform"/>
            <person name="Ma L.-J."/>
            <person name="Gale L.R."/>
            <person name="Schwartz D.C."/>
            <person name="Zhou S."/>
            <person name="Corby-Kistler H."/>
            <person name="Young S.K."/>
            <person name="Zeng Q."/>
            <person name="Gargeya S."/>
            <person name="Fitzgerald M."/>
            <person name="Haas B."/>
            <person name="Abouelleil A."/>
            <person name="Alvarado L."/>
            <person name="Arachchi H.M."/>
            <person name="Berlin A."/>
            <person name="Brown A."/>
            <person name="Chapman S.B."/>
            <person name="Chen Z."/>
            <person name="Dunbar C."/>
            <person name="Freedman E."/>
            <person name="Gearin G."/>
            <person name="Goldberg J."/>
            <person name="Griggs A."/>
            <person name="Gujja S."/>
            <person name="Heiman D."/>
            <person name="Howarth C."/>
            <person name="Larson L."/>
            <person name="Lui A."/>
            <person name="MacDonald P.J.P."/>
            <person name="Montmayeur A."/>
            <person name="Murphy C."/>
            <person name="Neiman D."/>
            <person name="Pearson M."/>
            <person name="Priest M."/>
            <person name="Roberts A."/>
            <person name="Saif S."/>
            <person name="Shea T."/>
            <person name="Shenoy N."/>
            <person name="Sisk P."/>
            <person name="Stolte C."/>
            <person name="Sykes S."/>
            <person name="Wortman J."/>
            <person name="Nusbaum C."/>
            <person name="Birren B."/>
        </authorList>
    </citation>
    <scope>NUCLEOTIDE SEQUENCE [LARGE SCALE GENOMIC DNA]</scope>
    <source>
        <strain evidence="15">54008</strain>
    </source>
</reference>
<dbReference type="AlphaFoldDB" id="X0GVN4"/>
<dbReference type="PANTHER" id="PTHR24348">
    <property type="entry name" value="SERINE/THREONINE-PROTEIN KINASE UNC-51-RELATED"/>
    <property type="match status" value="1"/>
</dbReference>
<organism evidence="15">
    <name type="scientific">Fusarium oxysporum f. sp. conglutinans race 2 54008</name>
    <dbReference type="NCBI Taxonomy" id="1089457"/>
    <lineage>
        <taxon>Eukaryota</taxon>
        <taxon>Fungi</taxon>
        <taxon>Dikarya</taxon>
        <taxon>Ascomycota</taxon>
        <taxon>Pezizomycotina</taxon>
        <taxon>Sordariomycetes</taxon>
        <taxon>Hypocreomycetidae</taxon>
        <taxon>Hypocreales</taxon>
        <taxon>Nectriaceae</taxon>
        <taxon>Fusarium</taxon>
        <taxon>Fusarium oxysporum species complex</taxon>
    </lineage>
</organism>
<dbReference type="SMART" id="SM00220">
    <property type="entry name" value="S_TKc"/>
    <property type="match status" value="1"/>
</dbReference>
<dbReference type="Gene3D" id="1.10.510.10">
    <property type="entry name" value="Transferase(Phosphotransferase) domain 1"/>
    <property type="match status" value="1"/>
</dbReference>
<evidence type="ECO:0000256" key="1">
    <source>
        <dbReference type="ARBA" id="ARBA00004623"/>
    </source>
</evidence>
<dbReference type="EC" id="2.7.11.1" evidence="2"/>
<evidence type="ECO:0000313" key="15">
    <source>
        <dbReference type="EMBL" id="EXL63980.1"/>
    </source>
</evidence>
<dbReference type="SUPFAM" id="SSF56112">
    <property type="entry name" value="Protein kinase-like (PK-like)"/>
    <property type="match status" value="1"/>
</dbReference>
<keyword evidence="10" id="KW-0072">Autophagy</keyword>
<evidence type="ECO:0000256" key="7">
    <source>
        <dbReference type="ARBA" id="ARBA00022777"/>
    </source>
</evidence>
<keyword evidence="4" id="KW-0723">Serine/threonine-protein kinase</keyword>
<dbReference type="GO" id="GO:0005829">
    <property type="term" value="C:cytosol"/>
    <property type="evidence" value="ECO:0007669"/>
    <property type="project" value="TreeGrafter"/>
</dbReference>
<dbReference type="GO" id="GO:0010506">
    <property type="term" value="P:regulation of autophagy"/>
    <property type="evidence" value="ECO:0007669"/>
    <property type="project" value="InterPro"/>
</dbReference>
<evidence type="ECO:0000259" key="14">
    <source>
        <dbReference type="PROSITE" id="PS50011"/>
    </source>
</evidence>
<dbReference type="PROSITE" id="PS00108">
    <property type="entry name" value="PROTEIN_KINASE_ST"/>
    <property type="match status" value="1"/>
</dbReference>
<evidence type="ECO:0000256" key="10">
    <source>
        <dbReference type="ARBA" id="ARBA00023006"/>
    </source>
</evidence>
<dbReference type="Proteomes" id="UP000030676">
    <property type="component" value="Unassembled WGS sequence"/>
</dbReference>
<dbReference type="GO" id="GO:0005524">
    <property type="term" value="F:ATP binding"/>
    <property type="evidence" value="ECO:0007669"/>
    <property type="project" value="UniProtKB-KW"/>
</dbReference>
<keyword evidence="9" id="KW-0653">Protein transport</keyword>
<evidence type="ECO:0000256" key="12">
    <source>
        <dbReference type="ARBA" id="ARBA00047899"/>
    </source>
</evidence>
<keyword evidence="3" id="KW-0813">Transport</keyword>
<dbReference type="GO" id="GO:0005776">
    <property type="term" value="C:autophagosome"/>
    <property type="evidence" value="ECO:0007669"/>
    <property type="project" value="TreeGrafter"/>
</dbReference>
<dbReference type="GO" id="GO:0015031">
    <property type="term" value="P:protein transport"/>
    <property type="evidence" value="ECO:0007669"/>
    <property type="project" value="UniProtKB-KW"/>
</dbReference>
<keyword evidence="8" id="KW-0067">ATP-binding</keyword>
<feature type="domain" description="Protein kinase" evidence="14">
    <location>
        <begin position="1"/>
        <end position="121"/>
    </location>
</feature>
<evidence type="ECO:0000256" key="2">
    <source>
        <dbReference type="ARBA" id="ARBA00012513"/>
    </source>
</evidence>
<dbReference type="InterPro" id="IPR008271">
    <property type="entry name" value="Ser/Thr_kinase_AS"/>
</dbReference>
<dbReference type="GO" id="GO:0034045">
    <property type="term" value="C:phagophore assembly site membrane"/>
    <property type="evidence" value="ECO:0007669"/>
    <property type="project" value="UniProtKB-SubCell"/>
</dbReference>
<evidence type="ECO:0000256" key="11">
    <source>
        <dbReference type="ARBA" id="ARBA00030237"/>
    </source>
</evidence>
<dbReference type="GO" id="GO:0004674">
    <property type="term" value="F:protein serine/threonine kinase activity"/>
    <property type="evidence" value="ECO:0007669"/>
    <property type="project" value="UniProtKB-KW"/>
</dbReference>
<keyword evidence="6" id="KW-0547">Nucleotide-binding</keyword>
<keyword evidence="5" id="KW-0808">Transferase</keyword>
<evidence type="ECO:0000256" key="8">
    <source>
        <dbReference type="ARBA" id="ARBA00022840"/>
    </source>
</evidence>
<protein>
    <recommendedName>
        <fullName evidence="2">non-specific serine/threonine protein kinase</fullName>
        <ecNumber evidence="2">2.7.11.1</ecNumber>
    </recommendedName>
    <alternativeName>
        <fullName evidence="11">Autophagy-related protein 1</fullName>
    </alternativeName>
</protein>
<comment type="catalytic activity">
    <reaction evidence="13">
        <text>L-seryl-[protein] + ATP = O-phospho-L-seryl-[protein] + ADP + H(+)</text>
        <dbReference type="Rhea" id="RHEA:17989"/>
        <dbReference type="Rhea" id="RHEA-COMP:9863"/>
        <dbReference type="Rhea" id="RHEA-COMP:11604"/>
        <dbReference type="ChEBI" id="CHEBI:15378"/>
        <dbReference type="ChEBI" id="CHEBI:29999"/>
        <dbReference type="ChEBI" id="CHEBI:30616"/>
        <dbReference type="ChEBI" id="CHEBI:83421"/>
        <dbReference type="ChEBI" id="CHEBI:456216"/>
        <dbReference type="EC" id="2.7.11.1"/>
    </reaction>
</comment>
<evidence type="ECO:0000256" key="3">
    <source>
        <dbReference type="ARBA" id="ARBA00022448"/>
    </source>
</evidence>
<feature type="non-terminal residue" evidence="15">
    <location>
        <position position="121"/>
    </location>
</feature>
<gene>
    <name evidence="15" type="ORF">FOPG_19749</name>
</gene>
<comment type="subcellular location">
    <subcellularLocation>
        <location evidence="1">Preautophagosomal structure membrane</location>
        <topology evidence="1">Peripheral membrane protein</topology>
    </subcellularLocation>
</comment>
<dbReference type="GO" id="GO:0000045">
    <property type="term" value="P:autophagosome assembly"/>
    <property type="evidence" value="ECO:0007669"/>
    <property type="project" value="TreeGrafter"/>
</dbReference>
<dbReference type="EMBL" id="KK034499">
    <property type="protein sequence ID" value="EXL63980.1"/>
    <property type="molecule type" value="Genomic_DNA"/>
</dbReference>
<dbReference type="InterPro" id="IPR000719">
    <property type="entry name" value="Prot_kinase_dom"/>
</dbReference>